<feature type="domain" description="Restriction system protein Mrr-like N-terminal" evidence="3">
    <location>
        <begin position="6"/>
        <end position="92"/>
    </location>
</feature>
<evidence type="ECO:0000256" key="1">
    <source>
        <dbReference type="SAM" id="MobiDB-lite"/>
    </source>
</evidence>
<dbReference type="PANTHER" id="PTHR30015:SF7">
    <property type="entry name" value="TYPE IV METHYL-DIRECTED RESTRICTION ENZYME ECOKMRR"/>
    <property type="match status" value="1"/>
</dbReference>
<dbReference type="GO" id="GO:0015666">
    <property type="term" value="F:restriction endodeoxyribonuclease activity"/>
    <property type="evidence" value="ECO:0007669"/>
    <property type="project" value="TreeGrafter"/>
</dbReference>
<protein>
    <submittedName>
        <fullName evidence="4">Restriction system protein</fullName>
    </submittedName>
</protein>
<dbReference type="EMBL" id="CAADFR010000036">
    <property type="protein sequence ID" value="VFK39338.1"/>
    <property type="molecule type" value="Genomic_DNA"/>
</dbReference>
<dbReference type="GO" id="GO:0003677">
    <property type="term" value="F:DNA binding"/>
    <property type="evidence" value="ECO:0007669"/>
    <property type="project" value="InterPro"/>
</dbReference>
<dbReference type="InterPro" id="IPR011856">
    <property type="entry name" value="tRNA_endonuc-like_dom_sf"/>
</dbReference>
<name>A0A450YCR7_9GAMM</name>
<gene>
    <name evidence="5" type="ORF">BECKSD772E_GA0070983_103229</name>
    <name evidence="4" type="ORF">BECKSD772F_GA0070984_103627</name>
</gene>
<organism evidence="4">
    <name type="scientific">Candidatus Kentrum sp. SD</name>
    <dbReference type="NCBI Taxonomy" id="2126332"/>
    <lineage>
        <taxon>Bacteria</taxon>
        <taxon>Pseudomonadati</taxon>
        <taxon>Pseudomonadota</taxon>
        <taxon>Gammaproteobacteria</taxon>
        <taxon>Candidatus Kentrum</taxon>
    </lineage>
</organism>
<feature type="domain" description="Restriction endonuclease type IV Mrr" evidence="2">
    <location>
        <begin position="164"/>
        <end position="228"/>
    </location>
</feature>
<dbReference type="InterPro" id="IPR011335">
    <property type="entry name" value="Restrct_endonuc-II-like"/>
</dbReference>
<dbReference type="GO" id="GO:0009307">
    <property type="term" value="P:DNA restriction-modification system"/>
    <property type="evidence" value="ECO:0007669"/>
    <property type="project" value="InterPro"/>
</dbReference>
<dbReference type="EMBL" id="CAADFU010000032">
    <property type="protein sequence ID" value="VFK44057.1"/>
    <property type="molecule type" value="Genomic_DNA"/>
</dbReference>
<sequence>MAVPDYQSLMLPLLAFAAQKNEETSTSDAVEILARELGLSEEDLDEMLPSGAQSKFANRVGWAATYMKKAGLLEATRRGHYRITTRGKALLDKNPGTIDVKLLQQYPEFIAFRQRKGTRSGSKEIASESPREPDDISSVTPSEALEGAYEDLRSELADVLLDRLKKTSPSFFERVVVELLVRMGYGGSRIDAGKAVGKSGDGGIDGIIKEDKLGLDVVYIQAKRWDNTPV</sequence>
<dbReference type="InterPro" id="IPR052906">
    <property type="entry name" value="Type_IV_Methyl-Rstrct_Enzyme"/>
</dbReference>
<dbReference type="InterPro" id="IPR036388">
    <property type="entry name" value="WH-like_DNA-bd_sf"/>
</dbReference>
<dbReference type="Pfam" id="PF04471">
    <property type="entry name" value="Mrr_cat"/>
    <property type="match status" value="1"/>
</dbReference>
<accession>A0A450YCR7</accession>
<reference evidence="4" key="1">
    <citation type="submission" date="2019-02" db="EMBL/GenBank/DDBJ databases">
        <authorList>
            <person name="Gruber-Vodicka R. H."/>
            <person name="Seah K. B. B."/>
        </authorList>
    </citation>
    <scope>NUCLEOTIDE SEQUENCE</scope>
    <source>
        <strain evidence="5">BECK_S1320</strain>
        <strain evidence="4">BECK_S1321</strain>
    </source>
</reference>
<dbReference type="PANTHER" id="PTHR30015">
    <property type="entry name" value="MRR RESTRICTION SYSTEM PROTEIN"/>
    <property type="match status" value="1"/>
</dbReference>
<evidence type="ECO:0000313" key="4">
    <source>
        <dbReference type="EMBL" id="VFK39338.1"/>
    </source>
</evidence>
<evidence type="ECO:0000259" key="2">
    <source>
        <dbReference type="Pfam" id="PF04471"/>
    </source>
</evidence>
<dbReference type="SUPFAM" id="SSF52980">
    <property type="entry name" value="Restriction endonuclease-like"/>
    <property type="match status" value="1"/>
</dbReference>
<proteinExistence type="predicted"/>
<dbReference type="InterPro" id="IPR025745">
    <property type="entry name" value="Mrr-like_N_dom"/>
</dbReference>
<evidence type="ECO:0000259" key="3">
    <source>
        <dbReference type="Pfam" id="PF14338"/>
    </source>
</evidence>
<dbReference type="InterPro" id="IPR007560">
    <property type="entry name" value="Restrct_endonuc_IV_Mrr"/>
</dbReference>
<dbReference type="Pfam" id="PF14338">
    <property type="entry name" value="Mrr_N"/>
    <property type="match status" value="1"/>
</dbReference>
<dbReference type="AlphaFoldDB" id="A0A450YCR7"/>
<evidence type="ECO:0000313" key="5">
    <source>
        <dbReference type="EMBL" id="VFK44057.1"/>
    </source>
</evidence>
<feature type="region of interest" description="Disordered" evidence="1">
    <location>
        <begin position="114"/>
        <end position="139"/>
    </location>
</feature>
<feature type="compositionally biased region" description="Basic and acidic residues" evidence="1">
    <location>
        <begin position="121"/>
        <end position="134"/>
    </location>
</feature>
<dbReference type="Gene3D" id="1.10.10.10">
    <property type="entry name" value="Winged helix-like DNA-binding domain superfamily/Winged helix DNA-binding domain"/>
    <property type="match status" value="1"/>
</dbReference>
<dbReference type="Gene3D" id="3.40.1350.10">
    <property type="match status" value="1"/>
</dbReference>